<protein>
    <submittedName>
        <fullName evidence="5">Phospholipase DDHD2</fullName>
    </submittedName>
</protein>
<dbReference type="SMART" id="SM01127">
    <property type="entry name" value="DDHD"/>
    <property type="match status" value="1"/>
</dbReference>
<reference evidence="5" key="1">
    <citation type="submission" date="2021-05" db="EMBL/GenBank/DDBJ databases">
        <authorList>
            <person name="Alioto T."/>
            <person name="Alioto T."/>
            <person name="Gomez Garrido J."/>
        </authorList>
    </citation>
    <scope>NUCLEOTIDE SEQUENCE</scope>
</reference>
<feature type="region of interest" description="Disordered" evidence="2">
    <location>
        <begin position="392"/>
        <end position="423"/>
    </location>
</feature>
<name>A0A8D8R7Y7_9HEMI</name>
<feature type="region of interest" description="Disordered" evidence="2">
    <location>
        <begin position="672"/>
        <end position="705"/>
    </location>
</feature>
<dbReference type="InterPro" id="IPR058055">
    <property type="entry name" value="PA-PLA1"/>
</dbReference>
<evidence type="ECO:0000313" key="5">
    <source>
        <dbReference type="EMBL" id="CAG6644565.1"/>
    </source>
</evidence>
<feature type="compositionally biased region" description="Polar residues" evidence="2">
    <location>
        <begin position="409"/>
        <end position="420"/>
    </location>
</feature>
<dbReference type="PROSITE" id="PS51043">
    <property type="entry name" value="DDHD"/>
    <property type="match status" value="1"/>
</dbReference>
<dbReference type="PROSITE" id="PS50918">
    <property type="entry name" value="WWE"/>
    <property type="match status" value="1"/>
</dbReference>
<feature type="region of interest" description="Disordered" evidence="2">
    <location>
        <begin position="27"/>
        <end position="50"/>
    </location>
</feature>
<sequence>MAPPVAPAAELTNYMIVDGNAGDPHYGYDSTVPTIVSPSESVPQSPSNNGDPSCEFYREVYHHWFFKKITDNKSVWNPFSMADSIRIEEAFVEPSKSQVVWSDGGRYDVTVGERQRNAVYWKEEPTEVRRCSWFYKASLESRYIPYDEKVSDLLEKEYKEAVTTNNWHKTIPLDNGEEVIMYSAKVIVHHIKPDLRLTDFAWDSSSEQSIKPRIVSRGLDMFDISEGEPDKIDHLLFLVHGIGSFCDLKFRPVVEVVDDFRSISLTLTASHFKSHSDSGSLGRVEMLPISWHEALHSDESGIDKKLKAITLPSIPKLRYFTNDTLLDVLFYTSPIYCERIITAVCKEMNRLYTIFQSRNPGYDGGVSMGGHSLGSLILFDLLSHQKPVHRLNSEDVKESATDTEDESSDTLPSANTGNTTHRSRLTKGPSYICIPSEGTSVPYIRYPQLTFEPRIFFAFGSPTGMFVNVRGIDSLGEDFVFPTCPKFYNIFHPFDPVAYRIEPLIVPAMEHVRPVQIPHHKGRKRMHLELKDTLEYVGSALKQKLYDSMKSTWNKVSYLAMLNKSEATVTQEVTQALEEQLLAESQENAFPEPTQELEPGKTVGKINGGNRVDYVLQEAPLESFNEYLFALSSHVCYWESNDTMLLVLKEIYAEMGFSADSQVPQQILPFDMEETGGTGEATSPHETGIHQGSVLGPPPPATHYM</sequence>
<dbReference type="EMBL" id="HBUF01132695">
    <property type="protein sequence ID" value="CAG6644568.1"/>
    <property type="molecule type" value="Transcribed_RNA"/>
</dbReference>
<dbReference type="EMBL" id="HBUF01132692">
    <property type="protein sequence ID" value="CAG6644565.1"/>
    <property type="molecule type" value="Transcribed_RNA"/>
</dbReference>
<feature type="compositionally biased region" description="Pro residues" evidence="2">
    <location>
        <begin position="696"/>
        <end position="705"/>
    </location>
</feature>
<dbReference type="InterPro" id="IPR004170">
    <property type="entry name" value="WWE_dom"/>
</dbReference>
<evidence type="ECO:0000256" key="1">
    <source>
        <dbReference type="ARBA" id="ARBA00038464"/>
    </source>
</evidence>
<dbReference type="GO" id="GO:0004620">
    <property type="term" value="F:phospholipase activity"/>
    <property type="evidence" value="ECO:0007669"/>
    <property type="project" value="TreeGrafter"/>
</dbReference>
<dbReference type="GO" id="GO:0030134">
    <property type="term" value="C:COPII-coated ER to Golgi transport vesicle"/>
    <property type="evidence" value="ECO:0007669"/>
    <property type="project" value="TreeGrafter"/>
</dbReference>
<dbReference type="AlphaFoldDB" id="A0A8D8R7Y7"/>
<feature type="domain" description="DDHD" evidence="4">
    <location>
        <begin position="449"/>
        <end position="653"/>
    </location>
</feature>
<accession>A0A8D8R7Y7</accession>
<dbReference type="PANTHER" id="PTHR23509:SF10">
    <property type="entry name" value="LD21067P"/>
    <property type="match status" value="1"/>
</dbReference>
<evidence type="ECO:0000259" key="4">
    <source>
        <dbReference type="PROSITE" id="PS51043"/>
    </source>
</evidence>
<dbReference type="Pfam" id="PF02825">
    <property type="entry name" value="WWE"/>
    <property type="match status" value="1"/>
</dbReference>
<dbReference type="Pfam" id="PF23464">
    <property type="entry name" value="WWE_3"/>
    <property type="match status" value="1"/>
</dbReference>
<proteinExistence type="inferred from homology"/>
<feature type="compositionally biased region" description="Low complexity" evidence="2">
    <location>
        <begin position="36"/>
        <end position="47"/>
    </location>
</feature>
<dbReference type="EMBL" id="HBUF01132694">
    <property type="protein sequence ID" value="CAG6644567.1"/>
    <property type="molecule type" value="Transcribed_RNA"/>
</dbReference>
<dbReference type="EMBL" id="HBUF01581126">
    <property type="protein sequence ID" value="CAG6770227.1"/>
    <property type="molecule type" value="Transcribed_RNA"/>
</dbReference>
<dbReference type="PANTHER" id="PTHR23509">
    <property type="entry name" value="PA-PL1 PHOSPHOLIPASE FAMILY"/>
    <property type="match status" value="1"/>
</dbReference>
<evidence type="ECO:0000256" key="2">
    <source>
        <dbReference type="SAM" id="MobiDB-lite"/>
    </source>
</evidence>
<dbReference type="GO" id="GO:0046872">
    <property type="term" value="F:metal ion binding"/>
    <property type="evidence" value="ECO:0007669"/>
    <property type="project" value="InterPro"/>
</dbReference>
<dbReference type="InterPro" id="IPR057825">
    <property type="entry name" value="WWE_SEC23-DDH2"/>
</dbReference>
<comment type="similarity">
    <text evidence="1">Belongs to the PA-PLA1 family.</text>
</comment>
<evidence type="ECO:0000259" key="3">
    <source>
        <dbReference type="PROSITE" id="PS50918"/>
    </source>
</evidence>
<feature type="domain" description="WWE" evidence="3">
    <location>
        <begin position="49"/>
        <end position="130"/>
    </location>
</feature>
<dbReference type="InterPro" id="IPR004177">
    <property type="entry name" value="DDHD_dom"/>
</dbReference>
<organism evidence="5">
    <name type="scientific">Cacopsylla melanoneura</name>
    <dbReference type="NCBI Taxonomy" id="428564"/>
    <lineage>
        <taxon>Eukaryota</taxon>
        <taxon>Metazoa</taxon>
        <taxon>Ecdysozoa</taxon>
        <taxon>Arthropoda</taxon>
        <taxon>Hexapoda</taxon>
        <taxon>Insecta</taxon>
        <taxon>Pterygota</taxon>
        <taxon>Neoptera</taxon>
        <taxon>Paraneoptera</taxon>
        <taxon>Hemiptera</taxon>
        <taxon>Sternorrhyncha</taxon>
        <taxon>Psylloidea</taxon>
        <taxon>Psyllidae</taxon>
        <taxon>Psyllinae</taxon>
        <taxon>Cacopsylla</taxon>
    </lineage>
</organism>
<dbReference type="Pfam" id="PF02862">
    <property type="entry name" value="DDHD"/>
    <property type="match status" value="1"/>
</dbReference>